<evidence type="ECO:0000313" key="7">
    <source>
        <dbReference type="Proteomes" id="UP001165489"/>
    </source>
</evidence>
<dbReference type="Proteomes" id="UP001165489">
    <property type="component" value="Unassembled WGS sequence"/>
</dbReference>
<accession>A0ABS9V1R7</accession>
<feature type="compositionally biased region" description="Polar residues" evidence="4">
    <location>
        <begin position="48"/>
        <end position="64"/>
    </location>
</feature>
<keyword evidence="3 5" id="KW-0732">Signal</keyword>
<dbReference type="RefSeq" id="WP_241348728.1">
    <property type="nucleotide sequence ID" value="NZ_JAKZGP010000035.1"/>
</dbReference>
<evidence type="ECO:0000256" key="2">
    <source>
        <dbReference type="ARBA" id="ARBA00014031"/>
    </source>
</evidence>
<keyword evidence="7" id="KW-1185">Reference proteome</keyword>
<dbReference type="InterPro" id="IPR018893">
    <property type="entry name" value="T8SS_CsgF"/>
</dbReference>
<protein>
    <recommendedName>
        <fullName evidence="2">Curli production assembly/transport component CsgF</fullName>
    </recommendedName>
</protein>
<reference evidence="6" key="1">
    <citation type="submission" date="2022-03" db="EMBL/GenBank/DDBJ databases">
        <title>De novo assembled genomes of Belliella spp. (Cyclobacteriaceae) strains.</title>
        <authorList>
            <person name="Szabo A."/>
            <person name="Korponai K."/>
            <person name="Felfoldi T."/>
        </authorList>
    </citation>
    <scope>NUCLEOTIDE SEQUENCE</scope>
    <source>
        <strain evidence="6">DSM 111904</strain>
    </source>
</reference>
<proteinExistence type="predicted"/>
<organism evidence="6 7">
    <name type="scientific">Belliella filtrata</name>
    <dbReference type="NCBI Taxonomy" id="2923435"/>
    <lineage>
        <taxon>Bacteria</taxon>
        <taxon>Pseudomonadati</taxon>
        <taxon>Bacteroidota</taxon>
        <taxon>Cytophagia</taxon>
        <taxon>Cytophagales</taxon>
        <taxon>Cyclobacteriaceae</taxon>
        <taxon>Belliella</taxon>
    </lineage>
</organism>
<feature type="region of interest" description="Disordered" evidence="4">
    <location>
        <begin position="48"/>
        <end position="70"/>
    </location>
</feature>
<gene>
    <name evidence="6" type="ORF">MM239_13210</name>
</gene>
<dbReference type="EMBL" id="JAKZGP010000035">
    <property type="protein sequence ID" value="MCH7410360.1"/>
    <property type="molecule type" value="Genomic_DNA"/>
</dbReference>
<evidence type="ECO:0000256" key="5">
    <source>
        <dbReference type="SAM" id="SignalP"/>
    </source>
</evidence>
<evidence type="ECO:0000256" key="4">
    <source>
        <dbReference type="SAM" id="MobiDB-lite"/>
    </source>
</evidence>
<sequence>MKKILILSAFILFGFSDAFSQQFVYQARNPNFGGNTFNYQWMMASAQAQDTTTDPNAQSRTQAGAQRDPLQEFSESLNRQILSRLSRELVLRQFGESSLQEGTFQLGDFQIEVSDGGAGLNITIVDTKSGATTVVEVPFN</sequence>
<evidence type="ECO:0000313" key="6">
    <source>
        <dbReference type="EMBL" id="MCH7410360.1"/>
    </source>
</evidence>
<dbReference type="Pfam" id="PF10614">
    <property type="entry name" value="CsgF"/>
    <property type="match status" value="1"/>
</dbReference>
<evidence type="ECO:0000256" key="1">
    <source>
        <dbReference type="ARBA" id="ARBA00003989"/>
    </source>
</evidence>
<comment type="function">
    <text evidence="1">May be involved in the biogenesis of curli organelles.</text>
</comment>
<comment type="caution">
    <text evidence="6">The sequence shown here is derived from an EMBL/GenBank/DDBJ whole genome shotgun (WGS) entry which is preliminary data.</text>
</comment>
<feature type="chain" id="PRO_5045091009" description="Curli production assembly/transport component CsgF" evidence="5">
    <location>
        <begin position="21"/>
        <end position="140"/>
    </location>
</feature>
<evidence type="ECO:0000256" key="3">
    <source>
        <dbReference type="ARBA" id="ARBA00022729"/>
    </source>
</evidence>
<feature type="signal peptide" evidence="5">
    <location>
        <begin position="1"/>
        <end position="20"/>
    </location>
</feature>
<name>A0ABS9V1R7_9BACT</name>